<proteinExistence type="predicted"/>
<sequence length="470" mass="53316">MALGLAPGSSSDTLAVPGQGPRHLDEANVARLGLISIQERIPPGYSSWEEEYNFLGKPVKLACYANEKVGGVPHGLDNEVSLALIATYLNAGSPDDGTFTTTPYQLLKLMGLDTSGYYYQALKESLMRLTTATYVLSEAWRADGRWQSVTFRFIDKLEYTSSRDERLDRSSVLRITLAKEIVRSLKNRYVKPIDIEFMASLHRPLSRALYRLLDAQRFSPEHPAPLTRFEVPLMEWAAACKIVHKRPDKIRRTLEPAHEELIARRYLRSVEYRGRGQNQIIVYVFGEEAGQPVDPAALELLLAEGLSFTSAYSLARRYPLSRIQERIQRYRAILATGYRPKNKLGFLVDVIRDDTGKYTQALPATSRSSALPATSRSSLARLEAKEAKRIEEEADEEWKSLPKEVQVRRTLQAAQLMLRTRISVGELEDLSRLMTEGKMDPKEVMDSLTKAFTSGHIEEWLQEMRERFAE</sequence>
<evidence type="ECO:0000256" key="1">
    <source>
        <dbReference type="SAM" id="MobiDB-lite"/>
    </source>
</evidence>
<feature type="region of interest" description="Disordered" evidence="1">
    <location>
        <begin position="1"/>
        <end position="21"/>
    </location>
</feature>
<accession>A0A430RCV3</accession>
<protein>
    <submittedName>
        <fullName evidence="2">Plasmid replication initiator protein</fullName>
    </submittedName>
</protein>
<organism evidence="2 3">
    <name type="scientific">Thermus scotoductus</name>
    <dbReference type="NCBI Taxonomy" id="37636"/>
    <lineage>
        <taxon>Bacteria</taxon>
        <taxon>Thermotogati</taxon>
        <taxon>Deinococcota</taxon>
        <taxon>Deinococci</taxon>
        <taxon>Thermales</taxon>
        <taxon>Thermaceae</taxon>
        <taxon>Thermus</taxon>
    </lineage>
</organism>
<dbReference type="AlphaFoldDB" id="A0A430RCV3"/>
<reference evidence="2 3" key="1">
    <citation type="journal article" date="2019" name="Extremophiles">
        <title>Biogeography of thermophiles and predominance of Thermus scotoductus in domestic water heaters.</title>
        <authorList>
            <person name="Wilpiszeski R.L."/>
            <person name="Zhang Z."/>
            <person name="House C.H."/>
        </authorList>
    </citation>
    <scope>NUCLEOTIDE SEQUENCE [LARGE SCALE GENOMIC DNA]</scope>
    <source>
        <strain evidence="2 3">34_S34</strain>
    </source>
</reference>
<evidence type="ECO:0000313" key="2">
    <source>
        <dbReference type="EMBL" id="RTH05206.1"/>
    </source>
</evidence>
<evidence type="ECO:0000313" key="3">
    <source>
        <dbReference type="Proteomes" id="UP000286734"/>
    </source>
</evidence>
<dbReference type="RefSeq" id="WP_126200266.1">
    <property type="nucleotide sequence ID" value="NZ_PELP01000127.1"/>
</dbReference>
<dbReference type="InterPro" id="IPR018777">
    <property type="entry name" value="Replication_initiator_prot_A"/>
</dbReference>
<dbReference type="EMBL" id="PELP01000127">
    <property type="protein sequence ID" value="RTH05206.1"/>
    <property type="molecule type" value="Genomic_DNA"/>
</dbReference>
<dbReference type="Proteomes" id="UP000286734">
    <property type="component" value="Unassembled WGS sequence"/>
</dbReference>
<comment type="caution">
    <text evidence="2">The sequence shown here is derived from an EMBL/GenBank/DDBJ whole genome shotgun (WGS) entry which is preliminary data.</text>
</comment>
<name>A0A430RCV3_THESC</name>
<gene>
    <name evidence="2" type="ORF">CSW47_05620</name>
</gene>
<dbReference type="Pfam" id="PF10134">
    <property type="entry name" value="RPA"/>
    <property type="match status" value="1"/>
</dbReference>